<sequence length="277" mass="29589">MSYQNSNVGIIFPLYVYPTPEAVAGVWSPVAQASHTVPVIAIVNPNSGPGDSQLPDASYQAAIKAMRSQGNGEKLLLLGYVALTYGKRPFEEVVGDIRKYGGWNELSGGALALDGIFFDEMPSASDAEQPYPHSGDFGGRPHVLSTFTQSMAAFTRSLRWRNGRGAVVVTNPGVLDVTASDFAGTFGGDVTMAFETTAAEWKQKNGSEVARLLAGRQGSNHPAAVAIHSIDQKSVAKTARQLRSLAGVRYVFVSDRVMPNPYDALPSGWNEIIQALA</sequence>
<evidence type="ECO:0000313" key="1">
    <source>
        <dbReference type="EMBL" id="KXS13720.1"/>
    </source>
</evidence>
<dbReference type="Proteomes" id="UP000070544">
    <property type="component" value="Unassembled WGS sequence"/>
</dbReference>
<gene>
    <name evidence="1" type="ORF">M427DRAFT_33693</name>
</gene>
<dbReference type="OrthoDB" id="2139099at2759"/>
<dbReference type="Pfam" id="PF12138">
    <property type="entry name" value="Spherulin4"/>
    <property type="match status" value="1"/>
</dbReference>
<proteinExistence type="predicted"/>
<reference evidence="1 2" key="1">
    <citation type="journal article" date="2015" name="Genome Biol. Evol.">
        <title>Phylogenomic analyses indicate that early fungi evolved digesting cell walls of algal ancestors of land plants.</title>
        <authorList>
            <person name="Chang Y."/>
            <person name="Wang S."/>
            <person name="Sekimoto S."/>
            <person name="Aerts A.L."/>
            <person name="Choi C."/>
            <person name="Clum A."/>
            <person name="LaButti K.M."/>
            <person name="Lindquist E.A."/>
            <person name="Yee Ngan C."/>
            <person name="Ohm R.A."/>
            <person name="Salamov A.A."/>
            <person name="Grigoriev I.V."/>
            <person name="Spatafora J.W."/>
            <person name="Berbee M.L."/>
        </authorList>
    </citation>
    <scope>NUCLEOTIDE SEQUENCE [LARGE SCALE GENOMIC DNA]</scope>
    <source>
        <strain evidence="1 2">JEL478</strain>
    </source>
</reference>
<keyword evidence="2" id="KW-1185">Reference proteome</keyword>
<evidence type="ECO:0008006" key="3">
    <source>
        <dbReference type="Google" id="ProtNLM"/>
    </source>
</evidence>
<dbReference type="EMBL" id="KQ965775">
    <property type="protein sequence ID" value="KXS13720.1"/>
    <property type="molecule type" value="Genomic_DNA"/>
</dbReference>
<protein>
    <recommendedName>
        <fullName evidence="3">Spherulation-specific family 4</fullName>
    </recommendedName>
</protein>
<evidence type="ECO:0000313" key="2">
    <source>
        <dbReference type="Proteomes" id="UP000070544"/>
    </source>
</evidence>
<dbReference type="PANTHER" id="PTHR35040:SF7">
    <property type="entry name" value="FIBRONECTIN TYPE-III DOMAIN-CONTAINING PROTEIN-RELATED"/>
    <property type="match status" value="1"/>
</dbReference>
<organism evidence="1 2">
    <name type="scientific">Gonapodya prolifera (strain JEL478)</name>
    <name type="common">Monoblepharis prolifera</name>
    <dbReference type="NCBI Taxonomy" id="1344416"/>
    <lineage>
        <taxon>Eukaryota</taxon>
        <taxon>Fungi</taxon>
        <taxon>Fungi incertae sedis</taxon>
        <taxon>Chytridiomycota</taxon>
        <taxon>Chytridiomycota incertae sedis</taxon>
        <taxon>Monoblepharidomycetes</taxon>
        <taxon>Monoblepharidales</taxon>
        <taxon>Gonapodyaceae</taxon>
        <taxon>Gonapodya</taxon>
    </lineage>
</organism>
<name>A0A139AAF2_GONPJ</name>
<accession>A0A139AAF2</accession>
<dbReference type="PANTHER" id="PTHR35040">
    <property type="match status" value="1"/>
</dbReference>
<dbReference type="AlphaFoldDB" id="A0A139AAF2"/>
<dbReference type="InterPro" id="IPR021986">
    <property type="entry name" value="Spherulin4"/>
</dbReference>